<protein>
    <submittedName>
        <fullName evidence="2">Uncharacterized protein</fullName>
    </submittedName>
</protein>
<gene>
    <name evidence="2" type="ORF">H9867_10060</name>
</gene>
<name>A0A9D1S223_9CORY</name>
<dbReference type="Proteomes" id="UP000824189">
    <property type="component" value="Unassembled WGS sequence"/>
</dbReference>
<accession>A0A9D1S223</accession>
<evidence type="ECO:0000313" key="2">
    <source>
        <dbReference type="EMBL" id="HIW96802.1"/>
    </source>
</evidence>
<reference evidence="2" key="1">
    <citation type="journal article" date="2021" name="PeerJ">
        <title>Extensive microbial diversity within the chicken gut microbiome revealed by metagenomics and culture.</title>
        <authorList>
            <person name="Gilroy R."/>
            <person name="Ravi A."/>
            <person name="Getino M."/>
            <person name="Pursley I."/>
            <person name="Horton D.L."/>
            <person name="Alikhan N.F."/>
            <person name="Baker D."/>
            <person name="Gharbi K."/>
            <person name="Hall N."/>
            <person name="Watson M."/>
            <person name="Adriaenssens E.M."/>
            <person name="Foster-Nyarko E."/>
            <person name="Jarju S."/>
            <person name="Secka A."/>
            <person name="Antonio M."/>
            <person name="Oren A."/>
            <person name="Chaudhuri R.R."/>
            <person name="La Ragione R."/>
            <person name="Hildebrand F."/>
            <person name="Pallen M.J."/>
        </authorList>
    </citation>
    <scope>NUCLEOTIDE SEQUENCE</scope>
    <source>
        <strain evidence="2">4376</strain>
    </source>
</reference>
<comment type="caution">
    <text evidence="2">The sequence shown here is derived from an EMBL/GenBank/DDBJ whole genome shotgun (WGS) entry which is preliminary data.</text>
</comment>
<dbReference type="EMBL" id="DXFZ01000117">
    <property type="protein sequence ID" value="HIW96802.1"/>
    <property type="molecule type" value="Genomic_DNA"/>
</dbReference>
<dbReference type="AlphaFoldDB" id="A0A9D1S223"/>
<evidence type="ECO:0000313" key="3">
    <source>
        <dbReference type="Proteomes" id="UP000824189"/>
    </source>
</evidence>
<proteinExistence type="predicted"/>
<evidence type="ECO:0000256" key="1">
    <source>
        <dbReference type="SAM" id="MobiDB-lite"/>
    </source>
</evidence>
<reference evidence="2" key="2">
    <citation type="submission" date="2021-04" db="EMBL/GenBank/DDBJ databases">
        <authorList>
            <person name="Gilroy R."/>
        </authorList>
    </citation>
    <scope>NUCLEOTIDE SEQUENCE</scope>
    <source>
        <strain evidence="2">4376</strain>
    </source>
</reference>
<organism evidence="2 3">
    <name type="scientific">Candidatus Corynebacterium gallistercoris</name>
    <dbReference type="NCBI Taxonomy" id="2838530"/>
    <lineage>
        <taxon>Bacteria</taxon>
        <taxon>Bacillati</taxon>
        <taxon>Actinomycetota</taxon>
        <taxon>Actinomycetes</taxon>
        <taxon>Mycobacteriales</taxon>
        <taxon>Corynebacteriaceae</taxon>
        <taxon>Corynebacterium</taxon>
    </lineage>
</organism>
<feature type="region of interest" description="Disordered" evidence="1">
    <location>
        <begin position="52"/>
        <end position="74"/>
    </location>
</feature>
<sequence>MSEQYKQAYARIVEEYFTQLAAATMEFERTLQEQTEELKKLGVTLELDKEAADAPMTKAPQPGQNGRGLQVFDR</sequence>